<organism evidence="11">
    <name type="scientific">Candidatus Moduliflexus flocculans</name>
    <dbReference type="NCBI Taxonomy" id="1499966"/>
    <lineage>
        <taxon>Bacteria</taxon>
        <taxon>Candidatus Moduliflexota</taxon>
        <taxon>Candidatus Moduliflexia</taxon>
        <taxon>Candidatus Moduliflexales</taxon>
        <taxon>Candidatus Moduliflexaceae</taxon>
    </lineage>
</organism>
<feature type="domain" description="Guanylate cyclase" evidence="10">
    <location>
        <begin position="307"/>
        <end position="439"/>
    </location>
</feature>
<comment type="similarity">
    <text evidence="2">Belongs to the adenylyl cyclase class-3 family.</text>
</comment>
<evidence type="ECO:0000259" key="10">
    <source>
        <dbReference type="PROSITE" id="PS50125"/>
    </source>
</evidence>
<dbReference type="PROSITE" id="PS50112">
    <property type="entry name" value="PAS"/>
    <property type="match status" value="1"/>
</dbReference>
<dbReference type="InterPro" id="IPR035965">
    <property type="entry name" value="PAS-like_dom_sf"/>
</dbReference>
<gene>
    <name evidence="11" type="ORF">U14_03700</name>
</gene>
<keyword evidence="6" id="KW-0472">Membrane</keyword>
<evidence type="ECO:0000256" key="7">
    <source>
        <dbReference type="PROSITE-ProRule" id="PRU00169"/>
    </source>
</evidence>
<dbReference type="SMART" id="SM00091">
    <property type="entry name" value="PAS"/>
    <property type="match status" value="1"/>
</dbReference>
<dbReference type="InterPro" id="IPR000014">
    <property type="entry name" value="PAS"/>
</dbReference>
<dbReference type="InterPro" id="IPR029787">
    <property type="entry name" value="Nucleotide_cyclase"/>
</dbReference>
<dbReference type="Gene3D" id="3.30.70.1230">
    <property type="entry name" value="Nucleotide cyclase"/>
    <property type="match status" value="1"/>
</dbReference>
<dbReference type="Pfam" id="PF00989">
    <property type="entry name" value="PAS"/>
    <property type="match status" value="1"/>
</dbReference>
<dbReference type="InterPro" id="IPR001054">
    <property type="entry name" value="A/G_cyclase"/>
</dbReference>
<evidence type="ECO:0000313" key="12">
    <source>
        <dbReference type="Proteomes" id="UP000030700"/>
    </source>
</evidence>
<keyword evidence="12" id="KW-1185">Reference proteome</keyword>
<protein>
    <submittedName>
        <fullName evidence="11">Adenylate cyclase</fullName>
    </submittedName>
</protein>
<keyword evidence="3" id="KW-1003">Cell membrane</keyword>
<dbReference type="PANTHER" id="PTHR43081">
    <property type="entry name" value="ADENYLATE CYCLASE, TERMINAL-DIFFERENTIATION SPECIFIC-RELATED"/>
    <property type="match status" value="1"/>
</dbReference>
<feature type="domain" description="Response regulatory" evidence="8">
    <location>
        <begin position="15"/>
        <end position="138"/>
    </location>
</feature>
<reference evidence="11" key="1">
    <citation type="journal article" date="2015" name="PeerJ">
        <title>First genomic representation of candidate bacterial phylum KSB3 points to enhanced environmental sensing as a trigger of wastewater bulking.</title>
        <authorList>
            <person name="Sekiguchi Y."/>
            <person name="Ohashi A."/>
            <person name="Parks D.H."/>
            <person name="Yamauchi T."/>
            <person name="Tyson G.W."/>
            <person name="Hugenholtz P."/>
        </authorList>
    </citation>
    <scope>NUCLEOTIDE SEQUENCE [LARGE SCALE GENOMIC DNA]</scope>
</reference>
<dbReference type="GO" id="GO:0004016">
    <property type="term" value="F:adenylate cyclase activity"/>
    <property type="evidence" value="ECO:0007669"/>
    <property type="project" value="UniProtKB-ARBA"/>
</dbReference>
<dbReference type="Proteomes" id="UP000030700">
    <property type="component" value="Unassembled WGS sequence"/>
</dbReference>
<keyword evidence="4" id="KW-0812">Transmembrane</keyword>
<dbReference type="STRING" id="1499966.U14_03700"/>
<keyword evidence="7" id="KW-0597">Phosphoprotein</keyword>
<evidence type="ECO:0000256" key="5">
    <source>
        <dbReference type="ARBA" id="ARBA00022989"/>
    </source>
</evidence>
<dbReference type="SUPFAM" id="SSF55785">
    <property type="entry name" value="PYP-like sensor domain (PAS domain)"/>
    <property type="match status" value="1"/>
</dbReference>
<dbReference type="GO" id="GO:0030313">
    <property type="term" value="C:cell envelope"/>
    <property type="evidence" value="ECO:0007669"/>
    <property type="project" value="UniProtKB-SubCell"/>
</dbReference>
<evidence type="ECO:0000256" key="3">
    <source>
        <dbReference type="ARBA" id="ARBA00022475"/>
    </source>
</evidence>
<dbReference type="Pfam" id="PF00072">
    <property type="entry name" value="Response_reg"/>
    <property type="match status" value="1"/>
</dbReference>
<dbReference type="Gene3D" id="3.40.50.2300">
    <property type="match status" value="1"/>
</dbReference>
<dbReference type="GO" id="GO:0000160">
    <property type="term" value="P:phosphorelay signal transduction system"/>
    <property type="evidence" value="ECO:0007669"/>
    <property type="project" value="InterPro"/>
</dbReference>
<evidence type="ECO:0000259" key="8">
    <source>
        <dbReference type="PROSITE" id="PS50110"/>
    </source>
</evidence>
<comment type="subcellular location">
    <subcellularLocation>
        <location evidence="1">Cell envelope</location>
    </subcellularLocation>
</comment>
<evidence type="ECO:0000313" key="11">
    <source>
        <dbReference type="EMBL" id="GAK52449.1"/>
    </source>
</evidence>
<dbReference type="NCBIfam" id="TIGR00229">
    <property type="entry name" value="sensory_box"/>
    <property type="match status" value="1"/>
</dbReference>
<sequence>MRNSLDSLVDHKQKYILCIDDDPGILESLYAHLAEYFGAAYQIEMAESGEEAFEIVNDIVRENGRVELVICDQVMPNLLGQYVLERLHQQDARMMKVLLTGQAGLDAVTYAINHAGLHKYIEKPWNKYDLLLTAENLLKQYQMSTALEIERQRYEMILRSMNNGVVSLDFHGRIISFNHAAESILGIAADNVLGRTYFEIFFEYAGNEALNDIILACINENHSAAYQEVEFLKKDGHKVPLGLMISLLQDIDGAELGVLMVFHDLSEIRRYLSLKDTFSRYVTKQVVEKISVSGENILLGGEKREVTILFADIRGFTPMTERLEPTEVVQILNAYFSCMIDVIYEHEGTLDKFLGDGIMCLFGAPINQPDHAIRAARAAIGMKHALAEFNRRQQEAGQQTLHVGIGINTGDAVVGNVGSEKRLEYTAIGDNVNLAARLQSIAKGGQILISNCTYRAIRDLATINKLPPVKLKGKEQSVQVYELLDIQA</sequence>
<dbReference type="HOGENOM" id="CLU_000445_110_0_0"/>
<dbReference type="EMBL" id="DF820458">
    <property type="protein sequence ID" value="GAK52449.1"/>
    <property type="molecule type" value="Genomic_DNA"/>
</dbReference>
<proteinExistence type="inferred from homology"/>
<dbReference type="SMART" id="SM00448">
    <property type="entry name" value="REC"/>
    <property type="match status" value="1"/>
</dbReference>
<feature type="domain" description="PAS" evidence="9">
    <location>
        <begin position="150"/>
        <end position="221"/>
    </location>
</feature>
<evidence type="ECO:0000256" key="2">
    <source>
        <dbReference type="ARBA" id="ARBA00005381"/>
    </source>
</evidence>
<dbReference type="InterPro" id="IPR011006">
    <property type="entry name" value="CheY-like_superfamily"/>
</dbReference>
<accession>A0A081BPY3</accession>
<dbReference type="GO" id="GO:0006171">
    <property type="term" value="P:cAMP biosynthetic process"/>
    <property type="evidence" value="ECO:0007669"/>
    <property type="project" value="TreeGrafter"/>
</dbReference>
<dbReference type="PANTHER" id="PTHR43081:SF1">
    <property type="entry name" value="ADENYLATE CYCLASE, TERMINAL-DIFFERENTIATION SPECIFIC"/>
    <property type="match status" value="1"/>
</dbReference>
<dbReference type="Pfam" id="PF00211">
    <property type="entry name" value="Guanylate_cyc"/>
    <property type="match status" value="1"/>
</dbReference>
<evidence type="ECO:0000256" key="4">
    <source>
        <dbReference type="ARBA" id="ARBA00022692"/>
    </source>
</evidence>
<name>A0A081BPY3_9BACT</name>
<dbReference type="AlphaFoldDB" id="A0A081BPY3"/>
<evidence type="ECO:0000259" key="9">
    <source>
        <dbReference type="PROSITE" id="PS50112"/>
    </source>
</evidence>
<dbReference type="GO" id="GO:0006355">
    <property type="term" value="P:regulation of DNA-templated transcription"/>
    <property type="evidence" value="ECO:0007669"/>
    <property type="project" value="InterPro"/>
</dbReference>
<dbReference type="CDD" id="cd07302">
    <property type="entry name" value="CHD"/>
    <property type="match status" value="1"/>
</dbReference>
<evidence type="ECO:0000256" key="6">
    <source>
        <dbReference type="ARBA" id="ARBA00023136"/>
    </source>
</evidence>
<dbReference type="InterPro" id="IPR001789">
    <property type="entry name" value="Sig_transdc_resp-reg_receiver"/>
</dbReference>
<dbReference type="PROSITE" id="PS50125">
    <property type="entry name" value="GUANYLATE_CYCLASE_2"/>
    <property type="match status" value="1"/>
</dbReference>
<dbReference type="Gene3D" id="3.30.450.20">
    <property type="entry name" value="PAS domain"/>
    <property type="match status" value="1"/>
</dbReference>
<feature type="modified residue" description="4-aspartylphosphate" evidence="7">
    <location>
        <position position="72"/>
    </location>
</feature>
<dbReference type="SMART" id="SM00044">
    <property type="entry name" value="CYCc"/>
    <property type="match status" value="1"/>
</dbReference>
<dbReference type="CDD" id="cd00130">
    <property type="entry name" value="PAS"/>
    <property type="match status" value="1"/>
</dbReference>
<dbReference type="SUPFAM" id="SSF52172">
    <property type="entry name" value="CheY-like"/>
    <property type="match status" value="1"/>
</dbReference>
<dbReference type="FunFam" id="3.30.70.1230:FF:000016">
    <property type="entry name" value="Adenylate/guanylate cyclase domain-containing protein"/>
    <property type="match status" value="1"/>
</dbReference>
<keyword evidence="5" id="KW-1133">Transmembrane helix</keyword>
<dbReference type="SUPFAM" id="SSF55073">
    <property type="entry name" value="Nucleotide cyclase"/>
    <property type="match status" value="1"/>
</dbReference>
<dbReference type="InterPro" id="IPR050697">
    <property type="entry name" value="Adenylyl/Guanylyl_Cyclase_3/4"/>
</dbReference>
<dbReference type="PROSITE" id="PS50110">
    <property type="entry name" value="RESPONSE_REGULATORY"/>
    <property type="match status" value="1"/>
</dbReference>
<evidence type="ECO:0000256" key="1">
    <source>
        <dbReference type="ARBA" id="ARBA00004196"/>
    </source>
</evidence>
<dbReference type="InterPro" id="IPR013767">
    <property type="entry name" value="PAS_fold"/>
</dbReference>